<dbReference type="HOGENOM" id="CLU_862653_0_0_0"/>
<dbReference type="Proteomes" id="UP000017081">
    <property type="component" value="Unassembled WGS sequence"/>
</dbReference>
<reference evidence="2 3" key="1">
    <citation type="submission" date="2013-08" db="EMBL/GenBank/DDBJ databases">
        <authorList>
            <person name="Weinstock G."/>
            <person name="Sodergren E."/>
            <person name="Wylie T."/>
            <person name="Fulton L."/>
            <person name="Fulton R."/>
            <person name="Fronick C."/>
            <person name="O'Laughlin M."/>
            <person name="Godfrey J."/>
            <person name="Miner T."/>
            <person name="Herter B."/>
            <person name="Appelbaum E."/>
            <person name="Cordes M."/>
            <person name="Lek S."/>
            <person name="Wollam A."/>
            <person name="Pepin K.H."/>
            <person name="Palsikar V.B."/>
            <person name="Mitreva M."/>
            <person name="Wilson R.K."/>
        </authorList>
    </citation>
    <scope>NUCLEOTIDE SEQUENCE [LARGE SCALE GENOMIC DNA]</scope>
    <source>
        <strain evidence="2 3">ATCC BAA-474</strain>
    </source>
</reference>
<dbReference type="STRING" id="1319815.HMPREF0202_00737"/>
<keyword evidence="1" id="KW-1133">Transmembrane helix</keyword>
<dbReference type="EMBL" id="AXZF01000028">
    <property type="protein sequence ID" value="ERT69375.1"/>
    <property type="molecule type" value="Genomic_DNA"/>
</dbReference>
<dbReference type="AlphaFoldDB" id="U7VCW4"/>
<organism evidence="2 3">
    <name type="scientific">Cetobacterium somerae ATCC BAA-474</name>
    <dbReference type="NCBI Taxonomy" id="1319815"/>
    <lineage>
        <taxon>Bacteria</taxon>
        <taxon>Fusobacteriati</taxon>
        <taxon>Fusobacteriota</taxon>
        <taxon>Fusobacteriia</taxon>
        <taxon>Fusobacteriales</taxon>
        <taxon>Fusobacteriaceae</taxon>
        <taxon>Cetobacterium</taxon>
    </lineage>
</organism>
<sequence length="334" mass="37586">MRKEKGFSRQKKTTRKAGKALGGLLLAIIVIGILGVFLTYNLNKTNKNLENWERYAIIGKNNIIVVYEDKLAVKIPFDVQVDKETTIKKLVDSKNYKMVIDSINNFLPEKVQNYKVIKYSEIALNVKNARNIPEMVIDDKKYILTSGTQSLFADLYGGELKGSTNLVVDILNANGVGGYARKTGENLKNKLALTYTAANYEKNTNYSLIKINEISKENIENILANVNEKYFKIKEDSDIPTLASVVLILGKEKDIDFKIEIKGTTAEAKSALKELESSGYKNVTLKEDSKKLDKSVIEYNSEDYYTALKIAKKLNISNMLENNSLSNKINILID</sequence>
<dbReference type="eggNOG" id="ENOG502Z7KD">
    <property type="taxonomic scope" value="Bacteria"/>
</dbReference>
<evidence type="ECO:0000313" key="2">
    <source>
        <dbReference type="EMBL" id="ERT69375.1"/>
    </source>
</evidence>
<gene>
    <name evidence="2" type="ORF">HMPREF0202_00737</name>
</gene>
<protein>
    <recommendedName>
        <fullName evidence="4">LytR/CpsA/Psr regulator C-terminal domain-containing protein</fullName>
    </recommendedName>
</protein>
<evidence type="ECO:0000256" key="1">
    <source>
        <dbReference type="SAM" id="Phobius"/>
    </source>
</evidence>
<name>U7VCW4_9FUSO</name>
<keyword evidence="3" id="KW-1185">Reference proteome</keyword>
<accession>U7VCW4</accession>
<keyword evidence="1" id="KW-0472">Membrane</keyword>
<feature type="transmembrane region" description="Helical" evidence="1">
    <location>
        <begin position="21"/>
        <end position="40"/>
    </location>
</feature>
<dbReference type="PATRIC" id="fig|1319815.3.peg.706"/>
<dbReference type="RefSeq" id="WP_023050283.1">
    <property type="nucleotide sequence ID" value="NZ_CP173065.2"/>
</dbReference>
<evidence type="ECO:0008006" key="4">
    <source>
        <dbReference type="Google" id="ProtNLM"/>
    </source>
</evidence>
<keyword evidence="1" id="KW-0812">Transmembrane</keyword>
<comment type="caution">
    <text evidence="2">The sequence shown here is derived from an EMBL/GenBank/DDBJ whole genome shotgun (WGS) entry which is preliminary data.</text>
</comment>
<evidence type="ECO:0000313" key="3">
    <source>
        <dbReference type="Proteomes" id="UP000017081"/>
    </source>
</evidence>
<proteinExistence type="predicted"/>